<comment type="caution">
    <text evidence="1">The sequence shown here is derived from an EMBL/GenBank/DDBJ whole genome shotgun (WGS) entry which is preliminary data.</text>
</comment>
<evidence type="ECO:0008006" key="3">
    <source>
        <dbReference type="Google" id="ProtNLM"/>
    </source>
</evidence>
<reference evidence="2" key="1">
    <citation type="journal article" date="2021" name="ISME J.">
        <title>Evolutionary origin and ecological implication of a unique nif island in free-living Bradyrhizobium lineages.</title>
        <authorList>
            <person name="Tao J."/>
        </authorList>
    </citation>
    <scope>NUCLEOTIDE SEQUENCE [LARGE SCALE GENOMIC DNA]</scope>
    <source>
        <strain evidence="2">SZCCT0434</strain>
    </source>
</reference>
<name>A0ABS5FVW6_9BRAD</name>
<protein>
    <recommendedName>
        <fullName evidence="3">HNH endonuclease</fullName>
    </recommendedName>
</protein>
<dbReference type="RefSeq" id="WP_212399923.1">
    <property type="nucleotide sequence ID" value="NZ_JAFCJH010000066.1"/>
</dbReference>
<proteinExistence type="predicted"/>
<accession>A0ABS5FVW6</accession>
<gene>
    <name evidence="1" type="ORF">JQ615_36900</name>
</gene>
<dbReference type="Proteomes" id="UP001315278">
    <property type="component" value="Unassembled WGS sequence"/>
</dbReference>
<evidence type="ECO:0000313" key="2">
    <source>
        <dbReference type="Proteomes" id="UP001315278"/>
    </source>
</evidence>
<dbReference type="EMBL" id="JAFCJH010000066">
    <property type="protein sequence ID" value="MBR0800954.1"/>
    <property type="molecule type" value="Genomic_DNA"/>
</dbReference>
<keyword evidence="2" id="KW-1185">Reference proteome</keyword>
<evidence type="ECO:0000313" key="1">
    <source>
        <dbReference type="EMBL" id="MBR0800954.1"/>
    </source>
</evidence>
<sequence>MTLAQELDDLFARAEAAAIEAERLIEINLERQRLAHGTVHRMQMGAIFDWSDLAI</sequence>
<organism evidence="1 2">
    <name type="scientific">Bradyrhizobium jicamae</name>
    <dbReference type="NCBI Taxonomy" id="280332"/>
    <lineage>
        <taxon>Bacteria</taxon>
        <taxon>Pseudomonadati</taxon>
        <taxon>Pseudomonadota</taxon>
        <taxon>Alphaproteobacteria</taxon>
        <taxon>Hyphomicrobiales</taxon>
        <taxon>Nitrobacteraceae</taxon>
        <taxon>Bradyrhizobium</taxon>
    </lineage>
</organism>